<dbReference type="EMBL" id="RJUL01000009">
    <property type="protein sequence ID" value="ROQ22561.1"/>
    <property type="molecule type" value="Genomic_DNA"/>
</dbReference>
<evidence type="ECO:0000313" key="3">
    <source>
        <dbReference type="Proteomes" id="UP000268033"/>
    </source>
</evidence>
<dbReference type="Proteomes" id="UP000268033">
    <property type="component" value="Unassembled WGS sequence"/>
</dbReference>
<gene>
    <name evidence="2" type="ORF">EDC28_10947</name>
</gene>
<keyword evidence="1" id="KW-0812">Transmembrane</keyword>
<comment type="caution">
    <text evidence="2">The sequence shown here is derived from an EMBL/GenBank/DDBJ whole genome shotgun (WGS) entry which is preliminary data.</text>
</comment>
<reference evidence="2 3" key="1">
    <citation type="submission" date="2018-11" db="EMBL/GenBank/DDBJ databases">
        <title>Genomic Encyclopedia of Type Strains, Phase IV (KMG-IV): sequencing the most valuable type-strain genomes for metagenomic binning, comparative biology and taxonomic classification.</title>
        <authorList>
            <person name="Goeker M."/>
        </authorList>
    </citation>
    <scope>NUCLEOTIDE SEQUENCE [LARGE SCALE GENOMIC DNA]</scope>
    <source>
        <strain evidence="2 3">DSM 21945</strain>
    </source>
</reference>
<keyword evidence="1" id="KW-0472">Membrane</keyword>
<dbReference type="InterPro" id="IPR021244">
    <property type="entry name" value="DUF2802"/>
</dbReference>
<protein>
    <submittedName>
        <fullName evidence="2">Uncharacterized protein DUF2802</fullName>
    </submittedName>
</protein>
<evidence type="ECO:0000313" key="2">
    <source>
        <dbReference type="EMBL" id="ROQ22561.1"/>
    </source>
</evidence>
<dbReference type="Pfam" id="PF10975">
    <property type="entry name" value="DUF2802"/>
    <property type="match status" value="1"/>
</dbReference>
<evidence type="ECO:0000256" key="1">
    <source>
        <dbReference type="SAM" id="Phobius"/>
    </source>
</evidence>
<organism evidence="2 3">
    <name type="scientific">Gallaecimonas pentaromativorans</name>
    <dbReference type="NCBI Taxonomy" id="584787"/>
    <lineage>
        <taxon>Bacteria</taxon>
        <taxon>Pseudomonadati</taxon>
        <taxon>Pseudomonadota</taxon>
        <taxon>Gammaproteobacteria</taxon>
        <taxon>Enterobacterales</taxon>
        <taxon>Gallaecimonadaceae</taxon>
        <taxon>Gallaecimonas</taxon>
    </lineage>
</organism>
<keyword evidence="3" id="KW-1185">Reference proteome</keyword>
<dbReference type="STRING" id="584787.GCA_001247655_01458"/>
<sequence>MSLVTFLETLLLLLVVAVIVLMYRRQTVLVGRIDDLERQLQDRENLLHEIHSGALGMGQRLLSLAADVERMQGAQDELKSVDPQSKLYSRAAKMVALGADIDELMRECELPRAEAELLFNLHKKP</sequence>
<keyword evidence="1" id="KW-1133">Transmembrane helix</keyword>
<proteinExistence type="predicted"/>
<feature type="transmembrane region" description="Helical" evidence="1">
    <location>
        <begin position="6"/>
        <end position="23"/>
    </location>
</feature>
<name>A0A3N1P510_9GAMM</name>
<dbReference type="AlphaFoldDB" id="A0A3N1P510"/>
<dbReference type="RefSeq" id="WP_123422262.1">
    <property type="nucleotide sequence ID" value="NZ_JBLXEP010000011.1"/>
</dbReference>
<accession>A0A3N1P510</accession>